<dbReference type="EMBL" id="JBEPIJ010000006">
    <property type="protein sequence ID" value="MES0873796.1"/>
    <property type="molecule type" value="Genomic_DNA"/>
</dbReference>
<dbReference type="Gene3D" id="1.20.1080.10">
    <property type="entry name" value="Glycerol uptake facilitator protein"/>
    <property type="match status" value="1"/>
</dbReference>
<feature type="compositionally biased region" description="Low complexity" evidence="5">
    <location>
        <begin position="692"/>
        <end position="702"/>
    </location>
</feature>
<keyword evidence="8" id="KW-1185">Reference proteome</keyword>
<evidence type="ECO:0000256" key="3">
    <source>
        <dbReference type="ARBA" id="ARBA00022989"/>
    </source>
</evidence>
<organism evidence="7 8">
    <name type="scientific">Sinimarinibacterium thermocellulolyticum</name>
    <dbReference type="NCBI Taxonomy" id="3170016"/>
    <lineage>
        <taxon>Bacteria</taxon>
        <taxon>Pseudomonadati</taxon>
        <taxon>Pseudomonadota</taxon>
        <taxon>Gammaproteobacteria</taxon>
        <taxon>Nevskiales</taxon>
        <taxon>Nevskiaceae</taxon>
        <taxon>Sinimarinibacterium</taxon>
    </lineage>
</organism>
<dbReference type="Proteomes" id="UP001465331">
    <property type="component" value="Unassembled WGS sequence"/>
</dbReference>
<feature type="transmembrane region" description="Helical" evidence="6">
    <location>
        <begin position="558"/>
        <end position="581"/>
    </location>
</feature>
<name>A0ABV2AA97_9GAMM</name>
<evidence type="ECO:0000313" key="7">
    <source>
        <dbReference type="EMBL" id="MES0873796.1"/>
    </source>
</evidence>
<feature type="transmembrane region" description="Helical" evidence="6">
    <location>
        <begin position="449"/>
        <end position="471"/>
    </location>
</feature>
<dbReference type="Pfam" id="PF10136">
    <property type="entry name" value="SpecificRecomb"/>
    <property type="match status" value="1"/>
</dbReference>
<keyword evidence="2 6" id="KW-0812">Transmembrane</keyword>
<reference evidence="7 8" key="1">
    <citation type="submission" date="2024-06" db="EMBL/GenBank/DDBJ databases">
        <authorList>
            <person name="Li Z."/>
            <person name="Jiang Y."/>
        </authorList>
    </citation>
    <scope>NUCLEOTIDE SEQUENCE [LARGE SCALE GENOMIC DNA]</scope>
    <source>
        <strain evidence="7 8">HSW-8</strain>
    </source>
</reference>
<feature type="transmembrane region" description="Helical" evidence="6">
    <location>
        <begin position="359"/>
        <end position="378"/>
    </location>
</feature>
<dbReference type="RefSeq" id="WP_352888636.1">
    <property type="nucleotide sequence ID" value="NZ_JBEPIJ010000006.1"/>
</dbReference>
<dbReference type="PIRSF" id="PIRSF015380">
    <property type="entry name" value="Site-sp_rcmb"/>
    <property type="match status" value="1"/>
</dbReference>
<proteinExistence type="predicted"/>
<evidence type="ECO:0000256" key="4">
    <source>
        <dbReference type="ARBA" id="ARBA00023136"/>
    </source>
</evidence>
<evidence type="ECO:0000313" key="8">
    <source>
        <dbReference type="Proteomes" id="UP001465331"/>
    </source>
</evidence>
<feature type="transmembrane region" description="Helical" evidence="6">
    <location>
        <begin position="613"/>
        <end position="640"/>
    </location>
</feature>
<evidence type="ECO:0000256" key="6">
    <source>
        <dbReference type="SAM" id="Phobius"/>
    </source>
</evidence>
<gene>
    <name evidence="7" type="ORF">ABSH63_07255</name>
</gene>
<comment type="subcellular location">
    <subcellularLocation>
        <location evidence="1">Membrane</location>
        <topology evidence="1">Multi-pass membrane protein</topology>
    </subcellularLocation>
</comment>
<evidence type="ECO:0000256" key="5">
    <source>
        <dbReference type="SAM" id="MobiDB-lite"/>
    </source>
</evidence>
<evidence type="ECO:0000256" key="2">
    <source>
        <dbReference type="ARBA" id="ARBA00022692"/>
    </source>
</evidence>
<sequence>MLKRWFGPQRHVERALQRLDAAIERLHAADDAQRLAALAALVHWLRPRRVRDAEAAQSRMQLLIERMRSDAAARAVVRNALLWLVTETQPLRLMSDSGILSGQGFLGGLWRRFIHGLLPDELDPAQLRDAVNLLFSRRDDYVWIEAIPDADWVGFLDALDFGAAGREHGRRLPFQILEALQVVSYRIAALGLEPELVRNHPAIERYESPFLTQNVEMRQFIDEHQAAIAEKREPRLDDKHLLVLLGQCEQIIGKVRKQAAQTGASVSLTVLLARLQQNIARLKLLLELLEKRPVHELNELRVRFFKQIVRAENTRHSVRELWRQHVELLATRITDNASKTGEHYVTATRAEYWQMLRSALGAGCIVPLMAMIKVALSAEPHAPLAGAVLYSLNYGLGFVLIYLLRFTIATKQPAMTASYLAATLAAAQNRKERIAVGADLVVRTMRSQFIAIVGNVLPAFLLPVAIAYAILLNTGEHYLDAQTAQYLLVEQHPLQSLAWLHAGVAGVCLFLAGLISGYFDNKAVYNRIPQRILQLRWLRRLLGKARAERFSAYIEDNLGALAGNFFFGCMLGSAGTIGFILGLPLDIRHITFSTAYFGYAMVALDWQVARPMIVMVAIGVAGIGLINLLVSFSLALFVALRAQRVPIGDRRELMREFCRRALRRPQDLLWPPRDPPPEHEPAADSDAPPPRAASRAGEAEAA</sequence>
<accession>A0ABV2AA97</accession>
<feature type="transmembrane region" description="Helical" evidence="6">
    <location>
        <begin position="384"/>
        <end position="404"/>
    </location>
</feature>
<dbReference type="InterPro" id="IPR011385">
    <property type="entry name" value="Site-sp_rcmbase"/>
</dbReference>
<keyword evidence="3 6" id="KW-1133">Transmembrane helix</keyword>
<protein>
    <submittedName>
        <fullName evidence="7">Site-specific recombinase</fullName>
    </submittedName>
</protein>
<comment type="caution">
    <text evidence="7">The sequence shown here is derived from an EMBL/GenBank/DDBJ whole genome shotgun (WGS) entry which is preliminary data.</text>
</comment>
<evidence type="ECO:0000256" key="1">
    <source>
        <dbReference type="ARBA" id="ARBA00004141"/>
    </source>
</evidence>
<feature type="region of interest" description="Disordered" evidence="5">
    <location>
        <begin position="667"/>
        <end position="702"/>
    </location>
</feature>
<keyword evidence="4 6" id="KW-0472">Membrane</keyword>
<dbReference type="InterPro" id="IPR023271">
    <property type="entry name" value="Aquaporin-like"/>
</dbReference>
<feature type="transmembrane region" description="Helical" evidence="6">
    <location>
        <begin position="498"/>
        <end position="519"/>
    </location>
</feature>